<dbReference type="CDD" id="cd07993">
    <property type="entry name" value="LPLAT_DHAPAT-like"/>
    <property type="match status" value="1"/>
</dbReference>
<dbReference type="Proteomes" id="UP000792457">
    <property type="component" value="Unassembled WGS sequence"/>
</dbReference>
<dbReference type="Pfam" id="PF19277">
    <property type="entry name" value="GPAT_C"/>
    <property type="match status" value="1"/>
</dbReference>
<dbReference type="InterPro" id="IPR002123">
    <property type="entry name" value="Plipid/glycerol_acylTrfase"/>
</dbReference>
<dbReference type="EMBL" id="KZ309364">
    <property type="protein sequence ID" value="KAG8238523.1"/>
    <property type="molecule type" value="Genomic_DNA"/>
</dbReference>
<dbReference type="InterPro" id="IPR045520">
    <property type="entry name" value="GPAT/DHAPAT_C"/>
</dbReference>
<protein>
    <recommendedName>
        <fullName evidence="6">Phospholipid/glycerol acyltransferase domain-containing protein</fullName>
    </recommendedName>
</protein>
<sequence length="404" mass="45804">MTEIINLKDFLSRGGSIDPTAFLRVKMRFSFGPFHIKDLIKIPFKMIFHFSINALQPTSADCVTKFDLQHKKTNMNYEREIKESGLILCSIIKGWLLYKMLPSFLSSVIVHRGQVEVLKAASKKGLPLIILPLHRSHLDYILLSFILLDNEVKCPLVAAGDNLRIPFFGAWLRGLGAFYIRRKLDPAQGRKDIIYRTVLHSYMTECLRANHNMEFFIEGGRTRTGKPCLPKGGLLSVIIEAHLEGVIDDALLVPASLNYDRLVDGNFVREQLGQPKIPESFFSAVRAIWTVITSHYGMIRMDFGSPYSLKVCSIPLSKTKLVRALCSLLAENQDEGIGNTLSVNNPRNVTRESLMERTIELCDLLQYELVWHRPCGSIETVVEDHIDYLVEIGLLKLVSQFIIL</sequence>
<dbReference type="GO" id="GO:0006072">
    <property type="term" value="P:glycerol-3-phosphate metabolic process"/>
    <property type="evidence" value="ECO:0007669"/>
    <property type="project" value="TreeGrafter"/>
</dbReference>
<evidence type="ECO:0000256" key="1">
    <source>
        <dbReference type="ARBA" id="ARBA00004370"/>
    </source>
</evidence>
<dbReference type="SMART" id="SM00563">
    <property type="entry name" value="PlsC"/>
    <property type="match status" value="1"/>
</dbReference>
<gene>
    <name evidence="7" type="ORF">J437_LFUL016603</name>
</gene>
<keyword evidence="3" id="KW-0808">Transferase</keyword>
<evidence type="ECO:0000256" key="5">
    <source>
        <dbReference type="ARBA" id="ARBA00023315"/>
    </source>
</evidence>
<evidence type="ECO:0000256" key="4">
    <source>
        <dbReference type="ARBA" id="ARBA00023136"/>
    </source>
</evidence>
<evidence type="ECO:0000256" key="2">
    <source>
        <dbReference type="ARBA" id="ARBA00007937"/>
    </source>
</evidence>
<comment type="subcellular location">
    <subcellularLocation>
        <location evidence="1">Membrane</location>
    </subcellularLocation>
</comment>
<dbReference type="GO" id="GO:0019432">
    <property type="term" value="P:triglyceride biosynthetic process"/>
    <property type="evidence" value="ECO:0007669"/>
    <property type="project" value="TreeGrafter"/>
</dbReference>
<dbReference type="OrthoDB" id="5962536at2759"/>
<organism evidence="7 8">
    <name type="scientific">Ladona fulva</name>
    <name type="common">Scarce chaser dragonfly</name>
    <name type="synonym">Libellula fulva</name>
    <dbReference type="NCBI Taxonomy" id="123851"/>
    <lineage>
        <taxon>Eukaryota</taxon>
        <taxon>Metazoa</taxon>
        <taxon>Ecdysozoa</taxon>
        <taxon>Arthropoda</taxon>
        <taxon>Hexapoda</taxon>
        <taxon>Insecta</taxon>
        <taxon>Pterygota</taxon>
        <taxon>Palaeoptera</taxon>
        <taxon>Odonata</taxon>
        <taxon>Epiprocta</taxon>
        <taxon>Anisoptera</taxon>
        <taxon>Libelluloidea</taxon>
        <taxon>Libellulidae</taxon>
        <taxon>Ladona</taxon>
    </lineage>
</organism>
<accession>A0A8K0KQH3</accession>
<dbReference type="PANTHER" id="PTHR12563">
    <property type="entry name" value="GLYCEROL-3-PHOSPHATE ACYLTRANSFERASE"/>
    <property type="match status" value="1"/>
</dbReference>
<dbReference type="GO" id="GO:0008654">
    <property type="term" value="P:phospholipid biosynthetic process"/>
    <property type="evidence" value="ECO:0007669"/>
    <property type="project" value="TreeGrafter"/>
</dbReference>
<dbReference type="Pfam" id="PF01553">
    <property type="entry name" value="Acyltransferase"/>
    <property type="match status" value="1"/>
</dbReference>
<keyword evidence="5" id="KW-0012">Acyltransferase</keyword>
<reference evidence="7" key="1">
    <citation type="submission" date="2013-04" db="EMBL/GenBank/DDBJ databases">
        <authorList>
            <person name="Qu J."/>
            <person name="Murali S.C."/>
            <person name="Bandaranaike D."/>
            <person name="Bellair M."/>
            <person name="Blankenburg K."/>
            <person name="Chao H."/>
            <person name="Dinh H."/>
            <person name="Doddapaneni H."/>
            <person name="Downs B."/>
            <person name="Dugan-Rocha S."/>
            <person name="Elkadiri S."/>
            <person name="Gnanaolivu R.D."/>
            <person name="Hernandez B."/>
            <person name="Javaid M."/>
            <person name="Jayaseelan J.C."/>
            <person name="Lee S."/>
            <person name="Li M."/>
            <person name="Ming W."/>
            <person name="Munidasa M."/>
            <person name="Muniz J."/>
            <person name="Nguyen L."/>
            <person name="Ongeri F."/>
            <person name="Osuji N."/>
            <person name="Pu L.-L."/>
            <person name="Puazo M."/>
            <person name="Qu C."/>
            <person name="Quiroz J."/>
            <person name="Raj R."/>
            <person name="Weissenberger G."/>
            <person name="Xin Y."/>
            <person name="Zou X."/>
            <person name="Han Y."/>
            <person name="Richards S."/>
            <person name="Worley K."/>
            <person name="Muzny D."/>
            <person name="Gibbs R."/>
        </authorList>
    </citation>
    <scope>NUCLEOTIDE SEQUENCE</scope>
    <source>
        <strain evidence="7">Sampled in the wild</strain>
    </source>
</reference>
<feature type="domain" description="Phospholipid/glycerol acyltransferase" evidence="6">
    <location>
        <begin position="128"/>
        <end position="260"/>
    </location>
</feature>
<dbReference type="GO" id="GO:0004366">
    <property type="term" value="F:glycerol-3-phosphate O-acyltransferase activity"/>
    <property type="evidence" value="ECO:0007669"/>
    <property type="project" value="TreeGrafter"/>
</dbReference>
<name>A0A8K0KQH3_LADFU</name>
<dbReference type="GO" id="GO:0006631">
    <property type="term" value="P:fatty acid metabolic process"/>
    <property type="evidence" value="ECO:0007669"/>
    <property type="project" value="TreeGrafter"/>
</dbReference>
<keyword evidence="4" id="KW-0472">Membrane</keyword>
<comment type="caution">
    <text evidence="7">The sequence shown here is derived from an EMBL/GenBank/DDBJ whole genome shotgun (WGS) entry which is preliminary data.</text>
</comment>
<dbReference type="InterPro" id="IPR041728">
    <property type="entry name" value="GPAT/DHAPAT_LPLAT"/>
</dbReference>
<dbReference type="GO" id="GO:0031966">
    <property type="term" value="C:mitochondrial membrane"/>
    <property type="evidence" value="ECO:0007669"/>
    <property type="project" value="TreeGrafter"/>
</dbReference>
<proteinExistence type="inferred from homology"/>
<dbReference type="InterPro" id="IPR022284">
    <property type="entry name" value="GPAT/DHAPAT"/>
</dbReference>
<evidence type="ECO:0000313" key="8">
    <source>
        <dbReference type="Proteomes" id="UP000792457"/>
    </source>
</evidence>
<reference evidence="7" key="2">
    <citation type="submission" date="2017-10" db="EMBL/GenBank/DDBJ databases">
        <title>Ladona fulva Genome sequencing and assembly.</title>
        <authorList>
            <person name="Murali S."/>
            <person name="Richards S."/>
            <person name="Bandaranaike D."/>
            <person name="Bellair M."/>
            <person name="Blankenburg K."/>
            <person name="Chao H."/>
            <person name="Dinh H."/>
            <person name="Doddapaneni H."/>
            <person name="Dugan-Rocha S."/>
            <person name="Elkadiri S."/>
            <person name="Gnanaolivu R."/>
            <person name="Hernandez B."/>
            <person name="Skinner E."/>
            <person name="Javaid M."/>
            <person name="Lee S."/>
            <person name="Li M."/>
            <person name="Ming W."/>
            <person name="Munidasa M."/>
            <person name="Muniz J."/>
            <person name="Nguyen L."/>
            <person name="Hughes D."/>
            <person name="Osuji N."/>
            <person name="Pu L.-L."/>
            <person name="Puazo M."/>
            <person name="Qu C."/>
            <person name="Quiroz J."/>
            <person name="Raj R."/>
            <person name="Weissenberger G."/>
            <person name="Xin Y."/>
            <person name="Zou X."/>
            <person name="Han Y."/>
            <person name="Worley K."/>
            <person name="Muzny D."/>
            <person name="Gibbs R."/>
        </authorList>
    </citation>
    <scope>NUCLEOTIDE SEQUENCE</scope>
    <source>
        <strain evidence="7">Sampled in the wild</strain>
    </source>
</reference>
<keyword evidence="8" id="KW-1185">Reference proteome</keyword>
<evidence type="ECO:0000256" key="3">
    <source>
        <dbReference type="ARBA" id="ARBA00022679"/>
    </source>
</evidence>
<dbReference type="PANTHER" id="PTHR12563:SF23">
    <property type="entry name" value="BCDNA.GH07066"/>
    <property type="match status" value="1"/>
</dbReference>
<evidence type="ECO:0000259" key="6">
    <source>
        <dbReference type="SMART" id="SM00563"/>
    </source>
</evidence>
<dbReference type="AlphaFoldDB" id="A0A8K0KQH3"/>
<comment type="similarity">
    <text evidence="2">Belongs to the GPAT/DAPAT family.</text>
</comment>
<evidence type="ECO:0000313" key="7">
    <source>
        <dbReference type="EMBL" id="KAG8238523.1"/>
    </source>
</evidence>
<dbReference type="SUPFAM" id="SSF69593">
    <property type="entry name" value="Glycerol-3-phosphate (1)-acyltransferase"/>
    <property type="match status" value="1"/>
</dbReference>